<evidence type="ECO:0000256" key="1">
    <source>
        <dbReference type="SAM" id="MobiDB-lite"/>
    </source>
</evidence>
<feature type="compositionally biased region" description="Basic and acidic residues" evidence="1">
    <location>
        <begin position="326"/>
        <end position="345"/>
    </location>
</feature>
<dbReference type="AlphaFoldDB" id="A0A0A9YPK8"/>
<feature type="region of interest" description="Disordered" evidence="1">
    <location>
        <begin position="598"/>
        <end position="619"/>
    </location>
</feature>
<proteinExistence type="predicted"/>
<sequence>EMHTLSYHTFTHLPRILFHGKITHSSSTRSPLFHDPGFGIEKFTMARRHFIKAYNDMVGSSGQSNVGGMNISDLSNSGLGAIPRDVDSFSRHAPLKVPDKEKSYPSRYVVNPKMKYKGPPTPKTVQVNRWDSMKRKDRNLFVDIDGETLPTEELNNEAVEVVDTSHKIQRHISLVDLARPYIPRSAAHGANNVMRENLEREMVNAAHPGRPKTLPTGFGTTDQPYVLPKFTPTFREMMSTKGKPKDTLVSITESTPPSMQKWAIEWNSEPKHSISISELKEDLLREKYERSRRGSGSPKDLIFAEEETSSKGVKQQEFSEPVTQNPEERYKTNEPSARKPQERYQYSLKREDEQNYEFYNHRDFIDTSIEPKQYEQKLKQGDSKVPEMKAGQRPSIDWLPEKYNEMKKRFNEKHTEKYSFSATVWEKGNNGQQNLSYPKKKLSPMEGTLDDVYTFDQDRRKFHDWFRSRLSRSCKGDDGNGGSNAYCDVRGSDPYSVGDKKIGLKSVTYSEGDPTRVQRIEKLTCPMIDNEKTGNYKSGELSSNIPDDLPPRREVKEKPPSPGLPERYPSEKNSSFYFWLKQRGLMNVARNKTTVKAPLKAPPLPVPQGRSDEVVKPGPKYPWSKTYLCKYAPRSSSNAKENNESTPGSRRVTPESSRGTIPLRKAVTQTNLTSKTSVSKKVRSQGNVARPVAKKSVTVKGEVDRRKIDSRSKTLEEEESEKSSSRNAYLTTGGLWVMS</sequence>
<feature type="compositionally biased region" description="Polar residues" evidence="1">
    <location>
        <begin position="634"/>
        <end position="659"/>
    </location>
</feature>
<accession>A0A0A9YPK8</accession>
<feature type="compositionally biased region" description="Basic and acidic residues" evidence="1">
    <location>
        <begin position="701"/>
        <end position="715"/>
    </location>
</feature>
<feature type="compositionally biased region" description="Polar residues" evidence="1">
    <location>
        <begin position="310"/>
        <end position="325"/>
    </location>
</feature>
<reference evidence="2" key="2">
    <citation type="submission" date="2014-07" db="EMBL/GenBank/DDBJ databases">
        <authorList>
            <person name="Hull J."/>
        </authorList>
    </citation>
    <scope>NUCLEOTIDE SEQUENCE</scope>
</reference>
<evidence type="ECO:0000313" key="3">
    <source>
        <dbReference type="EMBL" id="JAG53208.1"/>
    </source>
</evidence>
<feature type="non-terminal residue" evidence="2">
    <location>
        <position position="1"/>
    </location>
</feature>
<feature type="compositionally biased region" description="Basic and acidic residues" evidence="1">
    <location>
        <begin position="549"/>
        <end position="559"/>
    </location>
</feature>
<gene>
    <name evidence="2" type="primary">rny_2</name>
    <name evidence="2" type="ORF">CM83_4098</name>
</gene>
<feature type="region of interest" description="Disordered" evidence="1">
    <location>
        <begin position="529"/>
        <end position="569"/>
    </location>
</feature>
<dbReference type="EMBL" id="GBHO01012129">
    <property type="protein sequence ID" value="JAG31475.1"/>
    <property type="molecule type" value="Transcribed_RNA"/>
</dbReference>
<evidence type="ECO:0000313" key="2">
    <source>
        <dbReference type="EMBL" id="JAG31475.1"/>
    </source>
</evidence>
<reference evidence="3" key="3">
    <citation type="submission" date="2014-09" db="EMBL/GenBank/DDBJ databases">
        <authorList>
            <person name="Magalhaes I.L.F."/>
            <person name="Oliveira U."/>
            <person name="Santos F.R."/>
            <person name="Vidigal T.H.D.A."/>
            <person name="Brescovit A.D."/>
            <person name="Santos A.J."/>
        </authorList>
    </citation>
    <scope>NUCLEOTIDE SEQUENCE</scope>
</reference>
<feature type="compositionally biased region" description="Polar residues" evidence="1">
    <location>
        <begin position="535"/>
        <end position="545"/>
    </location>
</feature>
<protein>
    <submittedName>
        <fullName evidence="2">Ribonuclease Y</fullName>
    </submittedName>
</protein>
<reference evidence="2" key="1">
    <citation type="journal article" date="2014" name="PLoS ONE">
        <title>Transcriptome-Based Identification of ABC Transporters in the Western Tarnished Plant Bug Lygus hesperus.</title>
        <authorList>
            <person name="Hull J.J."/>
            <person name="Chaney K."/>
            <person name="Geib S.M."/>
            <person name="Fabrick J.A."/>
            <person name="Brent C.S."/>
            <person name="Walsh D."/>
            <person name="Lavine L.C."/>
        </authorList>
    </citation>
    <scope>NUCLEOTIDE SEQUENCE</scope>
</reference>
<name>A0A0A9YPK8_LYGHE</name>
<organism evidence="2">
    <name type="scientific">Lygus hesperus</name>
    <name type="common">Western plant bug</name>
    <dbReference type="NCBI Taxonomy" id="30085"/>
    <lineage>
        <taxon>Eukaryota</taxon>
        <taxon>Metazoa</taxon>
        <taxon>Ecdysozoa</taxon>
        <taxon>Arthropoda</taxon>
        <taxon>Hexapoda</taxon>
        <taxon>Insecta</taxon>
        <taxon>Pterygota</taxon>
        <taxon>Neoptera</taxon>
        <taxon>Paraneoptera</taxon>
        <taxon>Hemiptera</taxon>
        <taxon>Heteroptera</taxon>
        <taxon>Panheteroptera</taxon>
        <taxon>Cimicomorpha</taxon>
        <taxon>Miridae</taxon>
        <taxon>Mirini</taxon>
        <taxon>Lygus</taxon>
    </lineage>
</organism>
<dbReference type="EMBL" id="GBRD01012616">
    <property type="protein sequence ID" value="JAG53208.1"/>
    <property type="molecule type" value="Transcribed_RNA"/>
</dbReference>
<feature type="region of interest" description="Disordered" evidence="1">
    <location>
        <begin position="306"/>
        <end position="345"/>
    </location>
</feature>
<feature type="region of interest" description="Disordered" evidence="1">
    <location>
        <begin position="634"/>
        <end position="739"/>
    </location>
</feature>